<dbReference type="Proteomes" id="UP000810252">
    <property type="component" value="Unassembled WGS sequence"/>
</dbReference>
<reference evidence="2" key="2">
    <citation type="journal article" date="2021" name="PeerJ">
        <title>Extensive microbial diversity within the chicken gut microbiome revealed by metagenomics and culture.</title>
        <authorList>
            <person name="Gilroy R."/>
            <person name="Ravi A."/>
            <person name="Getino M."/>
            <person name="Pursley I."/>
            <person name="Horton D.L."/>
            <person name="Alikhan N.F."/>
            <person name="Baker D."/>
            <person name="Gharbi K."/>
            <person name="Hall N."/>
            <person name="Watson M."/>
            <person name="Adriaenssens E.M."/>
            <person name="Foster-Nyarko E."/>
            <person name="Jarju S."/>
            <person name="Secka A."/>
            <person name="Antonio M."/>
            <person name="Oren A."/>
            <person name="Chaudhuri R.R."/>
            <person name="La Ragione R."/>
            <person name="Hildebrand F."/>
            <person name="Pallen M.J."/>
        </authorList>
    </citation>
    <scope>NUCLEOTIDE SEQUENCE</scope>
    <source>
        <strain evidence="2">20514</strain>
    </source>
</reference>
<dbReference type="AlphaFoldDB" id="A0A9D9EIK5"/>
<keyword evidence="2" id="KW-0067">ATP-binding</keyword>
<dbReference type="SUPFAM" id="SSF52540">
    <property type="entry name" value="P-loop containing nucleoside triphosphate hydrolases"/>
    <property type="match status" value="1"/>
</dbReference>
<dbReference type="Pfam" id="PF01935">
    <property type="entry name" value="DUF87"/>
    <property type="match status" value="1"/>
</dbReference>
<dbReference type="InterPro" id="IPR008571">
    <property type="entry name" value="HerA-like"/>
</dbReference>
<sequence>MSSFIKRLFGKDVFDAQGNIDKLKKGQRPIYELPLDLANPLIDYMLERTYLEDVSDRDDFNVELMPVSENVGWLKLDRLPVSPLRIDEYDLLSRWQGVLSSLHAWQQKLIFLLQRRNGETHLYIGVQGTDIKECMKKCKCALVSSMPGIDLQQLDGEQNLKELLSINNQITNSRCGGAVTGIPSFRKNTQFGVLQTLDKLAFGFKNTNGVDANYSLVIIAEPLSDQQITDTIYKFQQLGSEIHTEVAHHVTESSSHSYSEGSYTGINSGVGFGLGQGNLGPLTNMVAGALLSANPAALAAKNTIGAFMHAMGFQGNIGFSRSLSTSNGVSYSQSVAKDYLNKFAQYSEMLTDKHCERLRSGRDIGFWNAGVYILADSQDNVDLLTGMLRSVYSGDYTRVEPIRTHLFKSDSALETIKNFNLIPIINPDANEYVKDSEEWHMFGKAYQYVSTPVNTEELSLFTSLPRKDVPGIRFVKNVARFANNPGKNDNSTDLVKIGHIVDTGVIQNNQYTIPVNALVRHALIVGSTGCGKTTTCKTLINAVLDKKKPVLIIEPAKDEWVRWAIRQNKEIDKLDISEEEKTRRRITIFEPGLSMFEGTRLSSLRLNPFQPAAIAGAPIDMQTRCEKITALINATLPTGDILPVIMDEALYAYLKEKVEDFEEEEMEQLPKYPLLEGALSVAERILKNRGYEQRVTDSFVAALETRFKYLTRGKRGKILNEYISTSYEKLFSQNCVINLSKIPNAKDKALIMSMILLSLYEYRTSAYSYDECYRKKAQANELMHLTVIEEAHNVLSRPGPAAEGTGNPQQVVADLFSDMLSEIRSLGEGFMIIDQVPTKLIPDVIKNTNYKICHRLAAIDDCAVMAQSLALRDDQKGIIPTLEQGNAIIAGDMDDAASWVKITKPSINL</sequence>
<feature type="domain" description="Helicase HerA central" evidence="1">
    <location>
        <begin position="496"/>
        <end position="756"/>
    </location>
</feature>
<organism evidence="2 3">
    <name type="scientific">Candidatus Cryptobacteroides merdigallinarum</name>
    <dbReference type="NCBI Taxonomy" id="2840770"/>
    <lineage>
        <taxon>Bacteria</taxon>
        <taxon>Pseudomonadati</taxon>
        <taxon>Bacteroidota</taxon>
        <taxon>Bacteroidia</taxon>
        <taxon>Bacteroidales</taxon>
        <taxon>Candidatus Cryptobacteroides</taxon>
    </lineage>
</organism>
<dbReference type="GO" id="GO:0005524">
    <property type="term" value="F:ATP binding"/>
    <property type="evidence" value="ECO:0007669"/>
    <property type="project" value="UniProtKB-KW"/>
</dbReference>
<dbReference type="EMBL" id="JADIMQ010000072">
    <property type="protein sequence ID" value="MBO8448587.1"/>
    <property type="molecule type" value="Genomic_DNA"/>
</dbReference>
<evidence type="ECO:0000313" key="2">
    <source>
        <dbReference type="EMBL" id="MBO8448587.1"/>
    </source>
</evidence>
<dbReference type="PANTHER" id="PTHR42957">
    <property type="entry name" value="HELICASE MJ1565-RELATED"/>
    <property type="match status" value="1"/>
</dbReference>
<reference evidence="2" key="1">
    <citation type="submission" date="2020-10" db="EMBL/GenBank/DDBJ databases">
        <authorList>
            <person name="Gilroy R."/>
        </authorList>
    </citation>
    <scope>NUCLEOTIDE SEQUENCE</scope>
    <source>
        <strain evidence="2">20514</strain>
    </source>
</reference>
<keyword evidence="2" id="KW-0547">Nucleotide-binding</keyword>
<dbReference type="Gene3D" id="3.40.50.300">
    <property type="entry name" value="P-loop containing nucleotide triphosphate hydrolases"/>
    <property type="match status" value="2"/>
</dbReference>
<dbReference type="InterPro" id="IPR027417">
    <property type="entry name" value="P-loop_NTPase"/>
</dbReference>
<name>A0A9D9EIK5_9BACT</name>
<dbReference type="InterPro" id="IPR002789">
    <property type="entry name" value="HerA_central"/>
</dbReference>
<evidence type="ECO:0000259" key="1">
    <source>
        <dbReference type="Pfam" id="PF01935"/>
    </source>
</evidence>
<proteinExistence type="predicted"/>
<accession>A0A9D9EIK5</accession>
<evidence type="ECO:0000313" key="3">
    <source>
        <dbReference type="Proteomes" id="UP000810252"/>
    </source>
</evidence>
<dbReference type="PANTHER" id="PTHR42957:SF1">
    <property type="entry name" value="HELICASE MJ1565-RELATED"/>
    <property type="match status" value="1"/>
</dbReference>
<comment type="caution">
    <text evidence="2">The sequence shown here is derived from an EMBL/GenBank/DDBJ whole genome shotgun (WGS) entry which is preliminary data.</text>
</comment>
<protein>
    <submittedName>
        <fullName evidence="2">ATP-binding protein</fullName>
    </submittedName>
</protein>
<gene>
    <name evidence="2" type="ORF">IAC29_04875</name>
</gene>